<comment type="caution">
    <text evidence="1">The sequence shown here is derived from an EMBL/GenBank/DDBJ whole genome shotgun (WGS) entry which is preliminary data.</text>
</comment>
<organism evidence="1 2">
    <name type="scientific">Candidatus Uhrbacteria bacterium GW2011_GWC2_53_7</name>
    <dbReference type="NCBI Taxonomy" id="1618986"/>
    <lineage>
        <taxon>Bacteria</taxon>
        <taxon>Candidatus Uhriibacteriota</taxon>
    </lineage>
</organism>
<evidence type="ECO:0008006" key="3">
    <source>
        <dbReference type="Google" id="ProtNLM"/>
    </source>
</evidence>
<protein>
    <recommendedName>
        <fullName evidence="3">HEPN domain-containing protein</fullName>
    </recommendedName>
</protein>
<accession>A0A0G2A6E3</accession>
<evidence type="ECO:0000313" key="1">
    <source>
        <dbReference type="EMBL" id="KKW36482.1"/>
    </source>
</evidence>
<proteinExistence type="predicted"/>
<dbReference type="AlphaFoldDB" id="A0A0G2A6E3"/>
<evidence type="ECO:0000313" key="2">
    <source>
        <dbReference type="Proteomes" id="UP000033865"/>
    </source>
</evidence>
<reference evidence="1 2" key="1">
    <citation type="journal article" date="2015" name="Nature">
        <title>rRNA introns, odd ribosomes, and small enigmatic genomes across a large radiation of phyla.</title>
        <authorList>
            <person name="Brown C.T."/>
            <person name="Hug L.A."/>
            <person name="Thomas B.C."/>
            <person name="Sharon I."/>
            <person name="Castelle C.J."/>
            <person name="Singh A."/>
            <person name="Wilkins M.J."/>
            <person name="Williams K.H."/>
            <person name="Banfield J.F."/>
        </authorList>
    </citation>
    <scope>NUCLEOTIDE SEQUENCE [LARGE SCALE GENOMIC DNA]</scope>
</reference>
<dbReference type="EMBL" id="LCRN01000023">
    <property type="protein sequence ID" value="KKW36482.1"/>
    <property type="molecule type" value="Genomic_DNA"/>
</dbReference>
<dbReference type="Proteomes" id="UP000033865">
    <property type="component" value="Unassembled WGS sequence"/>
</dbReference>
<sequence length="57" mass="6773">MCDKITEYYTIDRYPFFLDSQLSEEEIRDSLAEAKKLVIKLTQSYIKPRNRNEQGLA</sequence>
<name>A0A0G2A6E3_9BACT</name>
<gene>
    <name evidence="1" type="ORF">UY82_C0023G0001</name>
</gene>